<evidence type="ECO:0000256" key="7">
    <source>
        <dbReference type="SAM" id="MobiDB-lite"/>
    </source>
</evidence>
<gene>
    <name evidence="10" type="ORF">ACJ8NA_13105</name>
</gene>
<dbReference type="Pfam" id="PF00083">
    <property type="entry name" value="Sugar_tr"/>
    <property type="match status" value="1"/>
</dbReference>
<feature type="compositionally biased region" description="Polar residues" evidence="7">
    <location>
        <begin position="1"/>
        <end position="14"/>
    </location>
</feature>
<dbReference type="PANTHER" id="PTHR43045:SF1">
    <property type="entry name" value="SHIKIMATE TRANSPORTER"/>
    <property type="match status" value="1"/>
</dbReference>
<dbReference type="SUPFAM" id="SSF103473">
    <property type="entry name" value="MFS general substrate transporter"/>
    <property type="match status" value="1"/>
</dbReference>
<evidence type="ECO:0000256" key="2">
    <source>
        <dbReference type="ARBA" id="ARBA00022448"/>
    </source>
</evidence>
<dbReference type="InterPro" id="IPR011701">
    <property type="entry name" value="MFS"/>
</dbReference>
<dbReference type="Gene3D" id="1.20.1250.20">
    <property type="entry name" value="MFS general substrate transporter like domains"/>
    <property type="match status" value="2"/>
</dbReference>
<dbReference type="InterPro" id="IPR036259">
    <property type="entry name" value="MFS_trans_sf"/>
</dbReference>
<keyword evidence="4 8" id="KW-0812">Transmembrane</keyword>
<dbReference type="Proteomes" id="UP001628646">
    <property type="component" value="Unassembled WGS sequence"/>
</dbReference>
<organism evidence="10 11">
    <name type="scientific">Pseudomonas azerbaijanorientalis</name>
    <dbReference type="NCBI Taxonomy" id="2842350"/>
    <lineage>
        <taxon>Bacteria</taxon>
        <taxon>Pseudomonadati</taxon>
        <taxon>Pseudomonadota</taxon>
        <taxon>Gammaproteobacteria</taxon>
        <taxon>Pseudomonadales</taxon>
        <taxon>Pseudomonadaceae</taxon>
        <taxon>Pseudomonas</taxon>
    </lineage>
</organism>
<evidence type="ECO:0000256" key="4">
    <source>
        <dbReference type="ARBA" id="ARBA00022692"/>
    </source>
</evidence>
<dbReference type="InterPro" id="IPR020846">
    <property type="entry name" value="MFS_dom"/>
</dbReference>
<feature type="transmembrane region" description="Helical" evidence="8">
    <location>
        <begin position="70"/>
        <end position="92"/>
    </location>
</feature>
<comment type="subcellular location">
    <subcellularLocation>
        <location evidence="1">Cell membrane</location>
        <topology evidence="1">Multi-pass membrane protein</topology>
    </subcellularLocation>
</comment>
<keyword evidence="5 8" id="KW-1133">Transmembrane helix</keyword>
<feature type="transmembrane region" description="Helical" evidence="8">
    <location>
        <begin position="104"/>
        <end position="122"/>
    </location>
</feature>
<keyword evidence="6 8" id="KW-0472">Membrane</keyword>
<dbReference type="CDD" id="cd17369">
    <property type="entry name" value="MFS_ShiA_like"/>
    <property type="match status" value="1"/>
</dbReference>
<accession>A0ABW8W4U6</accession>
<evidence type="ECO:0000256" key="6">
    <source>
        <dbReference type="ARBA" id="ARBA00023136"/>
    </source>
</evidence>
<name>A0ABW8W4U6_9PSED</name>
<dbReference type="RefSeq" id="WP_407800230.1">
    <property type="nucleotide sequence ID" value="NZ_JBJNUX010000004.1"/>
</dbReference>
<dbReference type="EMBL" id="JBJNUY010000005">
    <property type="protein sequence ID" value="MFL8999587.1"/>
    <property type="molecule type" value="Genomic_DNA"/>
</dbReference>
<keyword evidence="11" id="KW-1185">Reference proteome</keyword>
<dbReference type="Pfam" id="PF07690">
    <property type="entry name" value="MFS_1"/>
    <property type="match status" value="1"/>
</dbReference>
<feature type="transmembrane region" description="Helical" evidence="8">
    <location>
        <begin position="204"/>
        <end position="223"/>
    </location>
</feature>
<comment type="caution">
    <text evidence="10">The sequence shown here is derived from an EMBL/GenBank/DDBJ whole genome shotgun (WGS) entry which is preliminary data.</text>
</comment>
<protein>
    <submittedName>
        <fullName evidence="10">MFS transporter</fullName>
    </submittedName>
</protein>
<feature type="transmembrane region" description="Helical" evidence="8">
    <location>
        <begin position="323"/>
        <end position="342"/>
    </location>
</feature>
<dbReference type="PANTHER" id="PTHR43045">
    <property type="entry name" value="SHIKIMATE TRANSPORTER"/>
    <property type="match status" value="1"/>
</dbReference>
<feature type="transmembrane region" description="Helical" evidence="8">
    <location>
        <begin position="169"/>
        <end position="192"/>
    </location>
</feature>
<evidence type="ECO:0000259" key="9">
    <source>
        <dbReference type="PROSITE" id="PS50850"/>
    </source>
</evidence>
<feature type="transmembrane region" description="Helical" evidence="8">
    <location>
        <begin position="46"/>
        <end position="64"/>
    </location>
</feature>
<evidence type="ECO:0000313" key="11">
    <source>
        <dbReference type="Proteomes" id="UP001628646"/>
    </source>
</evidence>
<evidence type="ECO:0000256" key="1">
    <source>
        <dbReference type="ARBA" id="ARBA00004651"/>
    </source>
</evidence>
<keyword evidence="2" id="KW-0813">Transport</keyword>
<feature type="transmembrane region" description="Helical" evidence="8">
    <location>
        <begin position="389"/>
        <end position="409"/>
    </location>
</feature>
<feature type="transmembrane region" description="Helical" evidence="8">
    <location>
        <begin position="415"/>
        <end position="438"/>
    </location>
</feature>
<sequence>MTTNLDVQSSSRSPHTAALPTPKSPADARRASLAGTVGAIVDWYDFFLYGTAAATVFAPLFFPSDEPTTGLLVSLSTFAVGFLFRPLGGAVFGHFGDKMGRRTMLMLTVLIMGLASALIGALPTYETAGIWAPIMLVALRAIQGFAVGGEWGGAALMAVESAPKERRNFLSAGVQTGSFIGLLIGTAVFFLCKKLTTPEQFLEWGWRIPFLLSISLALFALWIRRSVPESEKFQEVKEHQTEVAAPLSIVLKTRPLQVLAVIGMRLLDQSTYYLAFTFSLAYVTNYTTASPDSVMVASMISMTVAIITLPTFAKLADHFGIRWFYIIASIVGAITAIPFFHALQTGSIPLIALGFFFLINICHNMATAVQPVWFSGLFDTKVRYSGAGFGYALAGATGGFMPLIATLLINHANGSYLPVALLLGGLCLAGGLTSLWSYRWVNLHD</sequence>
<dbReference type="InterPro" id="IPR005828">
    <property type="entry name" value="MFS_sugar_transport-like"/>
</dbReference>
<feature type="transmembrane region" description="Helical" evidence="8">
    <location>
        <begin position="295"/>
        <end position="316"/>
    </location>
</feature>
<dbReference type="PROSITE" id="PS50850">
    <property type="entry name" value="MFS"/>
    <property type="match status" value="1"/>
</dbReference>
<reference evidence="10 11" key="1">
    <citation type="submission" date="2024-12" db="EMBL/GenBank/DDBJ databases">
        <title>Pseudomonas species isolated from Lotus nodules promote plant growth.</title>
        <authorList>
            <person name="Yu Y.-H."/>
            <person name="Kurtenbach J."/>
            <person name="Crosbie D."/>
            <person name="Brachmann A."/>
            <person name="Marin M."/>
        </authorList>
    </citation>
    <scope>NUCLEOTIDE SEQUENCE [LARGE SCALE GENOMIC DNA]</scope>
    <source>
        <strain evidence="10 11">PLb11B</strain>
    </source>
</reference>
<feature type="region of interest" description="Disordered" evidence="7">
    <location>
        <begin position="1"/>
        <end position="27"/>
    </location>
</feature>
<feature type="domain" description="Major facilitator superfamily (MFS) profile" evidence="9">
    <location>
        <begin position="31"/>
        <end position="442"/>
    </location>
</feature>
<proteinExistence type="predicted"/>
<feature type="transmembrane region" description="Helical" evidence="8">
    <location>
        <begin position="128"/>
        <end position="148"/>
    </location>
</feature>
<evidence type="ECO:0000313" key="10">
    <source>
        <dbReference type="EMBL" id="MFL8999587.1"/>
    </source>
</evidence>
<evidence type="ECO:0000256" key="3">
    <source>
        <dbReference type="ARBA" id="ARBA00022475"/>
    </source>
</evidence>
<evidence type="ECO:0000256" key="8">
    <source>
        <dbReference type="SAM" id="Phobius"/>
    </source>
</evidence>
<evidence type="ECO:0000256" key="5">
    <source>
        <dbReference type="ARBA" id="ARBA00022989"/>
    </source>
</evidence>
<keyword evidence="3" id="KW-1003">Cell membrane</keyword>
<feature type="transmembrane region" description="Helical" evidence="8">
    <location>
        <begin position="348"/>
        <end position="369"/>
    </location>
</feature>